<dbReference type="Gene3D" id="3.40.50.1000">
    <property type="entry name" value="HAD superfamily/HAD-like"/>
    <property type="match status" value="1"/>
</dbReference>
<dbReference type="InterPro" id="IPR006384">
    <property type="entry name" value="HAD_hydro_PyrdxlP_Pase-like"/>
</dbReference>
<dbReference type="RefSeq" id="WP_284680263.1">
    <property type="nucleotide sequence ID" value="NZ_CP060096.1"/>
</dbReference>
<dbReference type="Gene3D" id="3.90.1470.20">
    <property type="match status" value="1"/>
</dbReference>
<evidence type="ECO:0000256" key="1">
    <source>
        <dbReference type="ARBA" id="ARBA00001946"/>
    </source>
</evidence>
<dbReference type="GO" id="GO:0005737">
    <property type="term" value="C:cytoplasm"/>
    <property type="evidence" value="ECO:0007669"/>
    <property type="project" value="TreeGrafter"/>
</dbReference>
<dbReference type="SUPFAM" id="SSF56784">
    <property type="entry name" value="HAD-like"/>
    <property type="match status" value="1"/>
</dbReference>
<evidence type="ECO:0000313" key="7">
    <source>
        <dbReference type="Proteomes" id="UP000671913"/>
    </source>
</evidence>
<dbReference type="PANTHER" id="PTHR43344:SF21">
    <property type="entry name" value="POLYOL PHOSPHATE PHOSPHATASE PYP1"/>
    <property type="match status" value="1"/>
</dbReference>
<keyword evidence="4 6" id="KW-0378">Hydrolase</keyword>
<keyword evidence="7" id="KW-1185">Reference proteome</keyword>
<keyword evidence="3" id="KW-0479">Metal-binding</keyword>
<organism evidence="6 7">
    <name type="scientific">Aceticella autotrophica</name>
    <dbReference type="NCBI Taxonomy" id="2755338"/>
    <lineage>
        <taxon>Bacteria</taxon>
        <taxon>Bacillati</taxon>
        <taxon>Bacillota</taxon>
        <taxon>Clostridia</taxon>
        <taxon>Thermoanaerobacterales</taxon>
        <taxon>Thermoanaerobacteraceae</taxon>
        <taxon>Aceticella</taxon>
    </lineage>
</organism>
<dbReference type="EMBL" id="CP060096">
    <property type="protein sequence ID" value="QSZ27560.1"/>
    <property type="molecule type" value="Genomic_DNA"/>
</dbReference>
<dbReference type="KEGG" id="aaut:ACETAC_01155"/>
<proteinExistence type="inferred from homology"/>
<gene>
    <name evidence="6" type="ORF">ACETAC_01155</name>
</gene>
<dbReference type="Proteomes" id="UP000671913">
    <property type="component" value="Chromosome"/>
</dbReference>
<sequence length="207" mass="24184">MHTVILVDFDGTITKEDTCIAMANNFAKKGWKMIEEEWRSGKLTTEQCSLKLFEFMDIDQKKLEKLLYSIEIDESFIDFLDFCKIKKYRVIITSDGFDFNIKTILSRYNINLEFYSNKLKFTDGIINAEFYTSKECEKCGMCKLNVLKKFKDNNTRIIYIGDGYSDICVAKYADVVFAKNVLLSYCIENNISHIPFNNFSDIIKKLK</sequence>
<dbReference type="PANTHER" id="PTHR43344">
    <property type="entry name" value="PHOSPHOSERINE PHOSPHATASE"/>
    <property type="match status" value="1"/>
</dbReference>
<dbReference type="GO" id="GO:0000287">
    <property type="term" value="F:magnesium ion binding"/>
    <property type="evidence" value="ECO:0007669"/>
    <property type="project" value="TreeGrafter"/>
</dbReference>
<dbReference type="NCBIfam" id="TIGR01488">
    <property type="entry name" value="HAD-SF-IB"/>
    <property type="match status" value="1"/>
</dbReference>
<protein>
    <submittedName>
        <fullName evidence="6">MtnX-like HAD-IB family phosphatase</fullName>
        <ecNumber evidence="6">3.1.3.-</ecNumber>
    </submittedName>
</protein>
<comment type="similarity">
    <text evidence="2">Belongs to the HAD-like hydrolase superfamily. SerB family.</text>
</comment>
<comment type="cofactor">
    <cofactor evidence="1">
        <name>Mg(2+)</name>
        <dbReference type="ChEBI" id="CHEBI:18420"/>
    </cofactor>
</comment>
<keyword evidence="5" id="KW-0460">Magnesium</keyword>
<dbReference type="InterPro" id="IPR023214">
    <property type="entry name" value="HAD_sf"/>
</dbReference>
<name>A0A975AW43_9THEO</name>
<dbReference type="AlphaFoldDB" id="A0A975AW43"/>
<dbReference type="GO" id="GO:0036424">
    <property type="term" value="F:L-phosphoserine phosphatase activity"/>
    <property type="evidence" value="ECO:0007669"/>
    <property type="project" value="TreeGrafter"/>
</dbReference>
<dbReference type="InterPro" id="IPR036412">
    <property type="entry name" value="HAD-like_sf"/>
</dbReference>
<evidence type="ECO:0000256" key="2">
    <source>
        <dbReference type="ARBA" id="ARBA00009184"/>
    </source>
</evidence>
<evidence type="ECO:0000256" key="5">
    <source>
        <dbReference type="ARBA" id="ARBA00022842"/>
    </source>
</evidence>
<accession>A0A975AW43</accession>
<dbReference type="InterPro" id="IPR016965">
    <property type="entry name" value="Pase_PHOSPHO-typ"/>
</dbReference>
<dbReference type="Pfam" id="PF06888">
    <property type="entry name" value="Put_Phosphatase"/>
    <property type="match status" value="1"/>
</dbReference>
<dbReference type="InterPro" id="IPR050582">
    <property type="entry name" value="HAD-like_SerB"/>
</dbReference>
<dbReference type="NCBIfam" id="TIGR01489">
    <property type="entry name" value="DKMTPPase-SF"/>
    <property type="match status" value="1"/>
</dbReference>
<evidence type="ECO:0000313" key="6">
    <source>
        <dbReference type="EMBL" id="QSZ27560.1"/>
    </source>
</evidence>
<dbReference type="EC" id="3.1.3.-" evidence="6"/>
<dbReference type="GO" id="GO:0006564">
    <property type="term" value="P:L-serine biosynthetic process"/>
    <property type="evidence" value="ECO:0007669"/>
    <property type="project" value="TreeGrafter"/>
</dbReference>
<evidence type="ECO:0000256" key="4">
    <source>
        <dbReference type="ARBA" id="ARBA00022801"/>
    </source>
</evidence>
<evidence type="ECO:0000256" key="3">
    <source>
        <dbReference type="ARBA" id="ARBA00022723"/>
    </source>
</evidence>
<reference evidence="6" key="1">
    <citation type="submission" date="2020-08" db="EMBL/GenBank/DDBJ databases">
        <title>Genomic insights into the carbon and energy metabolism of the first obligate autotrophic acetogenic bacterium Aceticella autotrophica gen. nov., sp. nov.</title>
        <authorList>
            <person name="Toshchakov S.V."/>
            <person name="Elcheninov A.G."/>
            <person name="Kublanov I.V."/>
            <person name="Frolov E.N."/>
            <person name="Lebedinsky A.V."/>
        </authorList>
    </citation>
    <scope>NUCLEOTIDE SEQUENCE</scope>
    <source>
        <strain evidence="6">3443-3Ac</strain>
    </source>
</reference>